<gene>
    <name evidence="2" type="ORF">KTO63_17880</name>
</gene>
<keyword evidence="1" id="KW-0812">Transmembrane</keyword>
<name>A0A9E2W5U6_9BACT</name>
<keyword evidence="1" id="KW-0472">Membrane</keyword>
<dbReference type="Proteomes" id="UP000812270">
    <property type="component" value="Unassembled WGS sequence"/>
</dbReference>
<comment type="caution">
    <text evidence="2">The sequence shown here is derived from an EMBL/GenBank/DDBJ whole genome shotgun (WGS) entry which is preliminary data.</text>
</comment>
<proteinExistence type="predicted"/>
<evidence type="ECO:0000313" key="2">
    <source>
        <dbReference type="EMBL" id="MBV4359043.1"/>
    </source>
</evidence>
<keyword evidence="3" id="KW-1185">Reference proteome</keyword>
<dbReference type="EMBL" id="JAHSPG010000014">
    <property type="protein sequence ID" value="MBV4359043.1"/>
    <property type="molecule type" value="Genomic_DNA"/>
</dbReference>
<reference evidence="2" key="1">
    <citation type="submission" date="2021-06" db="EMBL/GenBank/DDBJ databases">
        <authorList>
            <person name="Huq M.A."/>
        </authorList>
    </citation>
    <scope>NUCLEOTIDE SEQUENCE</scope>
    <source>
        <strain evidence="2">MAH-26</strain>
    </source>
</reference>
<feature type="transmembrane region" description="Helical" evidence="1">
    <location>
        <begin position="54"/>
        <end position="73"/>
    </location>
</feature>
<protein>
    <recommendedName>
        <fullName evidence="4">TonB-dependent receptor plug domain-containing protein</fullName>
    </recommendedName>
</protein>
<sequence length="77" mass="8372">MNLSVEVLKDAYSTAIYGSRGTAGVILITTKKGARGKMCVDAQMSVSFNRPRNAIIFCLVAILCCILLSYIVVDQKK</sequence>
<dbReference type="NCBIfam" id="TIGR04057">
    <property type="entry name" value="SusC_RagA_signa"/>
    <property type="match status" value="1"/>
</dbReference>
<dbReference type="InterPro" id="IPR023997">
    <property type="entry name" value="TonB-dep_OMP_SusC/RagA_CS"/>
</dbReference>
<organism evidence="2 3">
    <name type="scientific">Pinibacter aurantiacus</name>
    <dbReference type="NCBI Taxonomy" id="2851599"/>
    <lineage>
        <taxon>Bacteria</taxon>
        <taxon>Pseudomonadati</taxon>
        <taxon>Bacteroidota</taxon>
        <taxon>Chitinophagia</taxon>
        <taxon>Chitinophagales</taxon>
        <taxon>Chitinophagaceae</taxon>
        <taxon>Pinibacter</taxon>
    </lineage>
</organism>
<dbReference type="AlphaFoldDB" id="A0A9E2W5U6"/>
<evidence type="ECO:0000313" key="3">
    <source>
        <dbReference type="Proteomes" id="UP000812270"/>
    </source>
</evidence>
<accession>A0A9E2W5U6</accession>
<evidence type="ECO:0000256" key="1">
    <source>
        <dbReference type="SAM" id="Phobius"/>
    </source>
</evidence>
<evidence type="ECO:0008006" key="4">
    <source>
        <dbReference type="Google" id="ProtNLM"/>
    </source>
</evidence>
<keyword evidence="1" id="KW-1133">Transmembrane helix</keyword>